<dbReference type="EMBL" id="CAJVPU010005406">
    <property type="protein sequence ID" value="CAG8547221.1"/>
    <property type="molecule type" value="Genomic_DNA"/>
</dbReference>
<sequence>GASDMLSASTSKDEDLLKIVILSIFSIIEFEKILQKILKNWELPTTKTVDLILRIERKRIRPHKAIEEESYSQSLQNLKRKQEEDDSIDFELREMKIFQTTRKVYKKLKGHSDIDKNDSETQFLWSEYYHVFGKLNPLSEFDHTCVGRILKPKKKIKLKHMKKVVEDDLNEGVIGKNDIRFIARNARITRSAFKYSRRKQIFVLEVLKTIDDVV</sequence>
<organism evidence="1 2">
    <name type="scientific">Dentiscutata heterogama</name>
    <dbReference type="NCBI Taxonomy" id="1316150"/>
    <lineage>
        <taxon>Eukaryota</taxon>
        <taxon>Fungi</taxon>
        <taxon>Fungi incertae sedis</taxon>
        <taxon>Mucoromycota</taxon>
        <taxon>Glomeromycotina</taxon>
        <taxon>Glomeromycetes</taxon>
        <taxon>Diversisporales</taxon>
        <taxon>Gigasporaceae</taxon>
        <taxon>Dentiscutata</taxon>
    </lineage>
</organism>
<gene>
    <name evidence="1" type="ORF">DHETER_LOCUS5062</name>
</gene>
<name>A0ACA9LVT1_9GLOM</name>
<proteinExistence type="predicted"/>
<reference evidence="1" key="1">
    <citation type="submission" date="2021-06" db="EMBL/GenBank/DDBJ databases">
        <authorList>
            <person name="Kallberg Y."/>
            <person name="Tangrot J."/>
            <person name="Rosling A."/>
        </authorList>
    </citation>
    <scope>NUCLEOTIDE SEQUENCE</scope>
    <source>
        <strain evidence="1">IL203A</strain>
    </source>
</reference>
<keyword evidence="2" id="KW-1185">Reference proteome</keyword>
<evidence type="ECO:0000313" key="1">
    <source>
        <dbReference type="EMBL" id="CAG8547221.1"/>
    </source>
</evidence>
<dbReference type="Proteomes" id="UP000789702">
    <property type="component" value="Unassembled WGS sequence"/>
</dbReference>
<accession>A0ACA9LVT1</accession>
<evidence type="ECO:0000313" key="2">
    <source>
        <dbReference type="Proteomes" id="UP000789702"/>
    </source>
</evidence>
<protein>
    <submittedName>
        <fullName evidence="1">3645_t:CDS:1</fullName>
    </submittedName>
</protein>
<comment type="caution">
    <text evidence="1">The sequence shown here is derived from an EMBL/GenBank/DDBJ whole genome shotgun (WGS) entry which is preliminary data.</text>
</comment>
<feature type="non-terminal residue" evidence="1">
    <location>
        <position position="1"/>
    </location>
</feature>